<gene>
    <name evidence="1" type="ORF">GC096_18725</name>
</gene>
<keyword evidence="1" id="KW-0378">Hydrolase</keyword>
<name>A0ABX1XCD1_9BACL</name>
<dbReference type="GO" id="GO:0016787">
    <property type="term" value="F:hydrolase activity"/>
    <property type="evidence" value="ECO:0007669"/>
    <property type="project" value="UniProtKB-KW"/>
</dbReference>
<accession>A0ABX1XCD1</accession>
<dbReference type="InterPro" id="IPR023296">
    <property type="entry name" value="Glyco_hydro_beta-prop_sf"/>
</dbReference>
<comment type="caution">
    <text evidence="1">The sequence shown here is derived from an EMBL/GenBank/DDBJ whole genome shotgun (WGS) entry which is preliminary data.</text>
</comment>
<dbReference type="Proteomes" id="UP000653578">
    <property type="component" value="Unassembled WGS sequence"/>
</dbReference>
<evidence type="ECO:0000313" key="2">
    <source>
        <dbReference type="Proteomes" id="UP000653578"/>
    </source>
</evidence>
<sequence length="488" mass="54604">MEILYNGIQLPDQWPPQNMDPGSRNPMPIPYLEHPPEVISIDVGRQLFVDDFLIDHTTLTRTFHTVEKYAGNPVLKAETEEELGKGGTCYLGHGGVFYDPQDQLFKMFYTAGWRGGLALATSKDAIHWERPNIGESRRNLLIPPGENEAGLDNSVWLDIDAETPAERLKFLTQRGKVHTLHTSSDGLTWSDGVETGESADYCSFFYNPFRKVWVYSIKRDNAHGRCRYYAESKDFLEGAAKWDDAVYWTGADNLDKPDPHVGDQTQLYSLNAVAYESLFIGMFYIHRGPDNSVCDTGKFPKLTDLTLGYSRDGFHWDRPDRNAFLAASREEGNWERGYLHSTTGVFMTVGDKLIFPYCGYSGIAPDGSRGAYQGGSIGLAFLRRDGFASMNAEEEVGTLTTRPVCFQGKQLKVNVDCPLGVLRVEVLDEDGKPIEPFTTANCIPVSVDSTLQEIFWSGVEDLSVLNGKSVKIRFHLTFGKLYSFGISS</sequence>
<proteinExistence type="predicted"/>
<keyword evidence="2" id="KW-1185">Reference proteome</keyword>
<evidence type="ECO:0000313" key="1">
    <source>
        <dbReference type="EMBL" id="NOU66074.1"/>
    </source>
</evidence>
<dbReference type="EMBL" id="WHNY01000060">
    <property type="protein sequence ID" value="NOU66074.1"/>
    <property type="molecule type" value="Genomic_DNA"/>
</dbReference>
<protein>
    <submittedName>
        <fullName evidence="1">Glycosyl hydrolase family 32</fullName>
    </submittedName>
</protein>
<dbReference type="RefSeq" id="WP_171632319.1">
    <property type="nucleotide sequence ID" value="NZ_WHNY01000060.1"/>
</dbReference>
<reference evidence="1 2" key="1">
    <citation type="submission" date="2019-10" db="EMBL/GenBank/DDBJ databases">
        <title>Description of Paenibacillus humi sp. nov.</title>
        <authorList>
            <person name="Carlier A."/>
            <person name="Qi S."/>
        </authorList>
    </citation>
    <scope>NUCLEOTIDE SEQUENCE [LARGE SCALE GENOMIC DNA]</scope>
    <source>
        <strain evidence="1 2">LMG 31461</strain>
    </source>
</reference>
<dbReference type="Gene3D" id="2.115.10.20">
    <property type="entry name" value="Glycosyl hydrolase domain, family 43"/>
    <property type="match status" value="1"/>
</dbReference>
<organism evidence="1 2">
    <name type="scientific">Paenibacillus plantarum</name>
    <dbReference type="NCBI Taxonomy" id="2654975"/>
    <lineage>
        <taxon>Bacteria</taxon>
        <taxon>Bacillati</taxon>
        <taxon>Bacillota</taxon>
        <taxon>Bacilli</taxon>
        <taxon>Bacillales</taxon>
        <taxon>Paenibacillaceae</taxon>
        <taxon>Paenibacillus</taxon>
    </lineage>
</organism>